<protein>
    <recommendedName>
        <fullName evidence="4">Secreted protein</fullName>
    </recommendedName>
</protein>
<dbReference type="EMBL" id="BPVZ01000033">
    <property type="protein sequence ID" value="GKV11012.1"/>
    <property type="molecule type" value="Genomic_DNA"/>
</dbReference>
<evidence type="ECO:0000313" key="3">
    <source>
        <dbReference type="Proteomes" id="UP001054252"/>
    </source>
</evidence>
<comment type="caution">
    <text evidence="2">The sequence shown here is derived from an EMBL/GenBank/DDBJ whole genome shotgun (WGS) entry which is preliminary data.</text>
</comment>
<evidence type="ECO:0000313" key="2">
    <source>
        <dbReference type="EMBL" id="GKV11012.1"/>
    </source>
</evidence>
<proteinExistence type="predicted"/>
<sequence length="81" mass="8869">MIMCVARLLAGLAAPCSLTLEFPDLAAVAQIWSSPIHLGSSPNPTRCWVAEPNPVLGKEGASKWRRLEGEQRKKKLIMVVE</sequence>
<keyword evidence="3" id="KW-1185">Reference proteome</keyword>
<accession>A0AAV5JHL1</accession>
<evidence type="ECO:0000256" key="1">
    <source>
        <dbReference type="SAM" id="SignalP"/>
    </source>
</evidence>
<gene>
    <name evidence="2" type="ORF">SLEP1_g22301</name>
</gene>
<feature type="chain" id="PRO_5043652367" description="Secreted protein" evidence="1">
    <location>
        <begin position="20"/>
        <end position="81"/>
    </location>
</feature>
<keyword evidence="1" id="KW-0732">Signal</keyword>
<reference evidence="2 3" key="1">
    <citation type="journal article" date="2021" name="Commun. Biol.">
        <title>The genome of Shorea leprosula (Dipterocarpaceae) highlights the ecological relevance of drought in aseasonal tropical rainforests.</title>
        <authorList>
            <person name="Ng K.K.S."/>
            <person name="Kobayashi M.J."/>
            <person name="Fawcett J.A."/>
            <person name="Hatakeyama M."/>
            <person name="Paape T."/>
            <person name="Ng C.H."/>
            <person name="Ang C.C."/>
            <person name="Tnah L.H."/>
            <person name="Lee C.T."/>
            <person name="Nishiyama T."/>
            <person name="Sese J."/>
            <person name="O'Brien M.J."/>
            <person name="Copetti D."/>
            <person name="Mohd Noor M.I."/>
            <person name="Ong R.C."/>
            <person name="Putra M."/>
            <person name="Sireger I.Z."/>
            <person name="Indrioko S."/>
            <person name="Kosugi Y."/>
            <person name="Izuno A."/>
            <person name="Isagi Y."/>
            <person name="Lee S.L."/>
            <person name="Shimizu K.K."/>
        </authorList>
    </citation>
    <scope>NUCLEOTIDE SEQUENCE [LARGE SCALE GENOMIC DNA]</scope>
    <source>
        <strain evidence="2">214</strain>
    </source>
</reference>
<name>A0AAV5JHL1_9ROSI</name>
<feature type="signal peptide" evidence="1">
    <location>
        <begin position="1"/>
        <end position="19"/>
    </location>
</feature>
<organism evidence="2 3">
    <name type="scientific">Rubroshorea leprosula</name>
    <dbReference type="NCBI Taxonomy" id="152421"/>
    <lineage>
        <taxon>Eukaryota</taxon>
        <taxon>Viridiplantae</taxon>
        <taxon>Streptophyta</taxon>
        <taxon>Embryophyta</taxon>
        <taxon>Tracheophyta</taxon>
        <taxon>Spermatophyta</taxon>
        <taxon>Magnoliopsida</taxon>
        <taxon>eudicotyledons</taxon>
        <taxon>Gunneridae</taxon>
        <taxon>Pentapetalae</taxon>
        <taxon>rosids</taxon>
        <taxon>malvids</taxon>
        <taxon>Malvales</taxon>
        <taxon>Dipterocarpaceae</taxon>
        <taxon>Rubroshorea</taxon>
    </lineage>
</organism>
<dbReference type="AlphaFoldDB" id="A0AAV5JHL1"/>
<evidence type="ECO:0008006" key="4">
    <source>
        <dbReference type="Google" id="ProtNLM"/>
    </source>
</evidence>
<dbReference type="Proteomes" id="UP001054252">
    <property type="component" value="Unassembled WGS sequence"/>
</dbReference>